<keyword evidence="4" id="KW-1185">Reference proteome</keyword>
<sequence length="374" mass="42647">MIWCAFASLVGWIAFHHLGIDPIQHYMDDFWSFGKSPRHSLYGDRLLPDSQVRFLNLLDQLRIPHKPEKQVYGHKLTIIGFEVDPNAMTITMAEDKKRDLVERIRTFVAKEIDPKSGKAMDRRPTLREWQQMLGEMNWALNILPLARPGLNSSYRKISTRPTKDRDKNTSATKPRGPHTRIHHNQSTVRDLLWFANHLETCKGVHIIRSQLWAPQSAQRVAFVDACLEGLGVFLPPHDFRERPTALYCRLEGDQIYGDIFHNEMLAILCALLYFSVHPEPNLSRILINSDSLDSVQVFHSLSTNSTTVSPVLMASAGVIMDNGFIPRVIHIPGKENVDADCLSRGLFAPVIARWPLLRLFRINPPLDTVRGGRL</sequence>
<name>A0A0C3QGV8_9AGAM</name>
<organism evidence="3 4">
    <name type="scientific">Tulasnella calospora MUT 4182</name>
    <dbReference type="NCBI Taxonomy" id="1051891"/>
    <lineage>
        <taxon>Eukaryota</taxon>
        <taxon>Fungi</taxon>
        <taxon>Dikarya</taxon>
        <taxon>Basidiomycota</taxon>
        <taxon>Agaricomycotina</taxon>
        <taxon>Agaricomycetes</taxon>
        <taxon>Cantharellales</taxon>
        <taxon>Tulasnellaceae</taxon>
        <taxon>Tulasnella</taxon>
    </lineage>
</organism>
<protein>
    <recommendedName>
        <fullName evidence="5">RNase H type-1 domain-containing protein</fullName>
    </recommendedName>
</protein>
<reference evidence="3 4" key="1">
    <citation type="submission" date="2014-04" db="EMBL/GenBank/DDBJ databases">
        <authorList>
            <consortium name="DOE Joint Genome Institute"/>
            <person name="Kuo A."/>
            <person name="Girlanda M."/>
            <person name="Perotto S."/>
            <person name="Kohler A."/>
            <person name="Nagy L.G."/>
            <person name="Floudas D."/>
            <person name="Copeland A."/>
            <person name="Barry K.W."/>
            <person name="Cichocki N."/>
            <person name="Veneault-Fourrey C."/>
            <person name="LaButti K."/>
            <person name="Lindquist E.A."/>
            <person name="Lipzen A."/>
            <person name="Lundell T."/>
            <person name="Morin E."/>
            <person name="Murat C."/>
            <person name="Sun H."/>
            <person name="Tunlid A."/>
            <person name="Henrissat B."/>
            <person name="Grigoriev I.V."/>
            <person name="Hibbett D.S."/>
            <person name="Martin F."/>
            <person name="Nordberg H.P."/>
            <person name="Cantor M.N."/>
            <person name="Hua S.X."/>
        </authorList>
    </citation>
    <scope>NUCLEOTIDE SEQUENCE [LARGE SCALE GENOMIC DNA]</scope>
    <source>
        <strain evidence="3 4">MUT 4182</strain>
    </source>
</reference>
<dbReference type="Proteomes" id="UP000054248">
    <property type="component" value="Unassembled WGS sequence"/>
</dbReference>
<gene>
    <name evidence="3" type="ORF">M407DRAFT_75336</name>
</gene>
<dbReference type="InterPro" id="IPR043502">
    <property type="entry name" value="DNA/RNA_pol_sf"/>
</dbReference>
<evidence type="ECO:0000313" key="4">
    <source>
        <dbReference type="Proteomes" id="UP000054248"/>
    </source>
</evidence>
<evidence type="ECO:0000313" key="3">
    <source>
        <dbReference type="EMBL" id="KIO25671.1"/>
    </source>
</evidence>
<feature type="signal peptide" evidence="2">
    <location>
        <begin position="1"/>
        <end position="19"/>
    </location>
</feature>
<evidence type="ECO:0000256" key="1">
    <source>
        <dbReference type="SAM" id="MobiDB-lite"/>
    </source>
</evidence>
<reference evidence="4" key="2">
    <citation type="submission" date="2015-01" db="EMBL/GenBank/DDBJ databases">
        <title>Evolutionary Origins and Diversification of the Mycorrhizal Mutualists.</title>
        <authorList>
            <consortium name="DOE Joint Genome Institute"/>
            <consortium name="Mycorrhizal Genomics Consortium"/>
            <person name="Kohler A."/>
            <person name="Kuo A."/>
            <person name="Nagy L.G."/>
            <person name="Floudas D."/>
            <person name="Copeland A."/>
            <person name="Barry K.W."/>
            <person name="Cichocki N."/>
            <person name="Veneault-Fourrey C."/>
            <person name="LaButti K."/>
            <person name="Lindquist E.A."/>
            <person name="Lipzen A."/>
            <person name="Lundell T."/>
            <person name="Morin E."/>
            <person name="Murat C."/>
            <person name="Riley R."/>
            <person name="Ohm R."/>
            <person name="Sun H."/>
            <person name="Tunlid A."/>
            <person name="Henrissat B."/>
            <person name="Grigoriev I.V."/>
            <person name="Hibbett D.S."/>
            <person name="Martin F."/>
        </authorList>
    </citation>
    <scope>NUCLEOTIDE SEQUENCE [LARGE SCALE GENOMIC DNA]</scope>
    <source>
        <strain evidence="4">MUT 4182</strain>
    </source>
</reference>
<dbReference type="PANTHER" id="PTHR33050">
    <property type="entry name" value="REVERSE TRANSCRIPTASE DOMAIN-CONTAINING PROTEIN"/>
    <property type="match status" value="1"/>
</dbReference>
<dbReference type="InterPro" id="IPR052055">
    <property type="entry name" value="Hepadnavirus_pol/RT"/>
</dbReference>
<dbReference type="EMBL" id="KN823037">
    <property type="protein sequence ID" value="KIO25671.1"/>
    <property type="molecule type" value="Genomic_DNA"/>
</dbReference>
<proteinExistence type="predicted"/>
<evidence type="ECO:0008006" key="5">
    <source>
        <dbReference type="Google" id="ProtNLM"/>
    </source>
</evidence>
<dbReference type="STRING" id="1051891.A0A0C3QGV8"/>
<evidence type="ECO:0000256" key="2">
    <source>
        <dbReference type="SAM" id="SignalP"/>
    </source>
</evidence>
<dbReference type="SUPFAM" id="SSF56672">
    <property type="entry name" value="DNA/RNA polymerases"/>
    <property type="match status" value="1"/>
</dbReference>
<dbReference type="AlphaFoldDB" id="A0A0C3QGV8"/>
<dbReference type="HOGENOM" id="CLU_058350_0_0_1"/>
<keyword evidence="2" id="KW-0732">Signal</keyword>
<feature type="region of interest" description="Disordered" evidence="1">
    <location>
        <begin position="153"/>
        <end position="181"/>
    </location>
</feature>
<accession>A0A0C3QGV8</accession>
<dbReference type="OrthoDB" id="3249498at2759"/>
<dbReference type="PANTHER" id="PTHR33050:SF7">
    <property type="entry name" value="RIBONUCLEASE H"/>
    <property type="match status" value="1"/>
</dbReference>
<feature type="chain" id="PRO_5002177443" description="RNase H type-1 domain-containing protein" evidence="2">
    <location>
        <begin position="20"/>
        <end position="374"/>
    </location>
</feature>